<name>A0A9W6JF87_9HYPH</name>
<dbReference type="Proteomes" id="UP001143364">
    <property type="component" value="Unassembled WGS sequence"/>
</dbReference>
<comment type="caution">
    <text evidence="1">The sequence shown here is derived from an EMBL/GenBank/DDBJ whole genome shotgun (WGS) entry which is preliminary data.</text>
</comment>
<keyword evidence="2" id="KW-1185">Reference proteome</keyword>
<dbReference type="AlphaFoldDB" id="A0A9W6JF87"/>
<protein>
    <submittedName>
        <fullName evidence="1">Anti-sigma factor</fullName>
    </submittedName>
</protein>
<evidence type="ECO:0000313" key="2">
    <source>
        <dbReference type="Proteomes" id="UP001143364"/>
    </source>
</evidence>
<reference evidence="1" key="2">
    <citation type="submission" date="2023-01" db="EMBL/GenBank/DDBJ databases">
        <authorList>
            <person name="Sun Q."/>
            <person name="Evtushenko L."/>
        </authorList>
    </citation>
    <scope>NUCLEOTIDE SEQUENCE</scope>
    <source>
        <strain evidence="1">VKM B-2555</strain>
    </source>
</reference>
<evidence type="ECO:0000313" key="1">
    <source>
        <dbReference type="EMBL" id="GLK76501.1"/>
    </source>
</evidence>
<organism evidence="1 2">
    <name type="scientific">Methylopila jiangsuensis</name>
    <dbReference type="NCBI Taxonomy" id="586230"/>
    <lineage>
        <taxon>Bacteria</taxon>
        <taxon>Pseudomonadati</taxon>
        <taxon>Pseudomonadota</taxon>
        <taxon>Alphaproteobacteria</taxon>
        <taxon>Hyphomicrobiales</taxon>
        <taxon>Methylopilaceae</taxon>
        <taxon>Methylopila</taxon>
    </lineage>
</organism>
<dbReference type="EMBL" id="BSFK01000009">
    <property type="protein sequence ID" value="GLK76501.1"/>
    <property type="molecule type" value="Genomic_DNA"/>
</dbReference>
<gene>
    <name evidence="1" type="ORF">GCM10008171_17550</name>
</gene>
<reference evidence="1" key="1">
    <citation type="journal article" date="2014" name="Int. J. Syst. Evol. Microbiol.">
        <title>Complete genome sequence of Corynebacterium casei LMG S-19264T (=DSM 44701T), isolated from a smear-ripened cheese.</title>
        <authorList>
            <consortium name="US DOE Joint Genome Institute (JGI-PGF)"/>
            <person name="Walter F."/>
            <person name="Albersmeier A."/>
            <person name="Kalinowski J."/>
            <person name="Ruckert C."/>
        </authorList>
    </citation>
    <scope>NUCLEOTIDE SEQUENCE</scope>
    <source>
        <strain evidence="1">VKM B-2555</strain>
    </source>
</reference>
<proteinExistence type="predicted"/>
<sequence length="260" mass="27597">MTMPGAPVGDDDLAALVDGRLTPERRAAVEAWLAEHPDAAARVEADRSQRDDLRARLAFKVEEPIPSRLRIANIRVARRARSLSQLRAVAAAVALVALGGAGGWVAKDVAGTGQGASSSPVAFVSDAVGAYRTFVVEIAHPVEVRAGDEAHLITWLSKRIGKPLKAPDLTGFGFRLMGGRVLPAGAGAAAMLMYDDDAGTRLTVYVRADKGAETAFQFMREGEVGTFTWLDRGFGFAVSAKADRDRLLPIAEAVYKDLGA</sequence>
<accession>A0A9W6JF87</accession>